<keyword evidence="1 9" id="KW-0963">Cytoplasm</keyword>
<dbReference type="Gene3D" id="3.40.50.300">
    <property type="entry name" value="P-loop containing nucleotide triphosphate hydrolases"/>
    <property type="match status" value="2"/>
</dbReference>
<dbReference type="InterPro" id="IPR014001">
    <property type="entry name" value="Helicase_ATP-bd"/>
</dbReference>
<evidence type="ECO:0000256" key="7">
    <source>
        <dbReference type="ARBA" id="ARBA00023125"/>
    </source>
</evidence>
<dbReference type="InterPro" id="IPR005118">
    <property type="entry name" value="TRCF_C"/>
</dbReference>
<dbReference type="InterPro" id="IPR011545">
    <property type="entry name" value="DEAD/DEAH_box_helicase_dom"/>
</dbReference>
<dbReference type="CDD" id="cd17991">
    <property type="entry name" value="DEXHc_TRCF"/>
    <property type="match status" value="1"/>
</dbReference>
<accession>A0ABS2GAQ7</accession>
<dbReference type="SMART" id="SM00487">
    <property type="entry name" value="DEXDc"/>
    <property type="match status" value="1"/>
</dbReference>
<dbReference type="SMART" id="SM00490">
    <property type="entry name" value="HELICc"/>
    <property type="match status" value="1"/>
</dbReference>
<dbReference type="InterPro" id="IPR047112">
    <property type="entry name" value="RecG/Mfd"/>
</dbReference>
<dbReference type="EMBL" id="JACSNV010000016">
    <property type="protein sequence ID" value="MBM6878571.1"/>
    <property type="molecule type" value="Genomic_DNA"/>
</dbReference>
<dbReference type="HAMAP" id="MF_00969">
    <property type="entry name" value="TRCF"/>
    <property type="match status" value="1"/>
</dbReference>
<dbReference type="Gene3D" id="3.30.2060.10">
    <property type="entry name" value="Penicillin-binding protein 1b domain"/>
    <property type="match status" value="1"/>
</dbReference>
<keyword evidence="6 9" id="KW-0067">ATP-binding</keyword>
<feature type="domain" description="Helicase C-terminal" evidence="11">
    <location>
        <begin position="798"/>
        <end position="977"/>
    </location>
</feature>
<dbReference type="SUPFAM" id="SSF143517">
    <property type="entry name" value="TRCF domain-like"/>
    <property type="match status" value="1"/>
</dbReference>
<dbReference type="InterPro" id="IPR041471">
    <property type="entry name" value="UvrB_inter"/>
</dbReference>
<keyword evidence="3 9" id="KW-0227">DNA damage</keyword>
<evidence type="ECO:0000313" key="13">
    <source>
        <dbReference type="Proteomes" id="UP000729290"/>
    </source>
</evidence>
<dbReference type="SMART" id="SM01058">
    <property type="entry name" value="CarD_TRCF"/>
    <property type="match status" value="1"/>
</dbReference>
<dbReference type="InterPro" id="IPR001650">
    <property type="entry name" value="Helicase_C-like"/>
</dbReference>
<comment type="similarity">
    <text evidence="9">In the C-terminal section; belongs to the helicase family. RecG subfamily.</text>
</comment>
<comment type="caution">
    <text evidence="12">The sequence shown here is derived from an EMBL/GenBank/DDBJ whole genome shotgun (WGS) entry which is preliminary data.</text>
</comment>
<reference evidence="12 13" key="1">
    <citation type="journal article" date="2021" name="Sci. Rep.">
        <title>The distribution of antibiotic resistance genes in chicken gut microbiota commensals.</title>
        <authorList>
            <person name="Juricova H."/>
            <person name="Matiasovicova J."/>
            <person name="Kubasova T."/>
            <person name="Cejkova D."/>
            <person name="Rychlik I."/>
        </authorList>
    </citation>
    <scope>NUCLEOTIDE SEQUENCE [LARGE SCALE GENOMIC DNA]</scope>
    <source>
        <strain evidence="12 13">An431b</strain>
    </source>
</reference>
<dbReference type="Pfam" id="PF17757">
    <property type="entry name" value="UvrB_inter"/>
    <property type="match status" value="1"/>
</dbReference>
<dbReference type="PROSITE" id="PS51192">
    <property type="entry name" value="HELICASE_ATP_BIND_1"/>
    <property type="match status" value="1"/>
</dbReference>
<keyword evidence="2 9" id="KW-0547">Nucleotide-binding</keyword>
<keyword evidence="5" id="KW-0347">Helicase</keyword>
<evidence type="ECO:0000256" key="1">
    <source>
        <dbReference type="ARBA" id="ARBA00022490"/>
    </source>
</evidence>
<dbReference type="InterPro" id="IPR003711">
    <property type="entry name" value="CarD-like/TRCF_RID"/>
</dbReference>
<keyword evidence="7 9" id="KW-0238">DNA-binding</keyword>
<evidence type="ECO:0000259" key="10">
    <source>
        <dbReference type="PROSITE" id="PS51192"/>
    </source>
</evidence>
<evidence type="ECO:0000313" key="12">
    <source>
        <dbReference type="EMBL" id="MBM6878571.1"/>
    </source>
</evidence>
<feature type="domain" description="Helicase ATP-binding" evidence="10">
    <location>
        <begin position="641"/>
        <end position="802"/>
    </location>
</feature>
<dbReference type="NCBIfam" id="TIGR00580">
    <property type="entry name" value="mfd"/>
    <property type="match status" value="1"/>
</dbReference>
<comment type="similarity">
    <text evidence="9">In the N-terminal section; belongs to the UvrB family.</text>
</comment>
<comment type="function">
    <text evidence="9">Couples transcription and DNA repair by recognizing RNA polymerase (RNAP) stalled at DNA lesions. Mediates ATP-dependent release of RNAP and its truncated transcript from the DNA, and recruitment of nucleotide excision repair machinery to the damaged site.</text>
</comment>
<name>A0ABS2GAQ7_9FIRM</name>
<keyword evidence="13" id="KW-1185">Reference proteome</keyword>
<gene>
    <name evidence="9 12" type="primary">mfd</name>
    <name evidence="12" type="ORF">H9X83_10450</name>
</gene>
<dbReference type="PANTHER" id="PTHR47964">
    <property type="entry name" value="ATP-DEPENDENT DNA HELICASE HOMOLOG RECG, CHLOROPLASTIC"/>
    <property type="match status" value="1"/>
</dbReference>
<dbReference type="SMART" id="SM00982">
    <property type="entry name" value="TRCF"/>
    <property type="match status" value="1"/>
</dbReference>
<dbReference type="SUPFAM" id="SSF141259">
    <property type="entry name" value="CarD-like"/>
    <property type="match status" value="1"/>
</dbReference>
<evidence type="ECO:0000256" key="8">
    <source>
        <dbReference type="ARBA" id="ARBA00023204"/>
    </source>
</evidence>
<dbReference type="Pfam" id="PF03461">
    <property type="entry name" value="TRCF"/>
    <property type="match status" value="1"/>
</dbReference>
<evidence type="ECO:0000259" key="11">
    <source>
        <dbReference type="PROSITE" id="PS51194"/>
    </source>
</evidence>
<proteinExistence type="inferred from homology"/>
<evidence type="ECO:0000256" key="3">
    <source>
        <dbReference type="ARBA" id="ARBA00022763"/>
    </source>
</evidence>
<evidence type="ECO:0000256" key="6">
    <source>
        <dbReference type="ARBA" id="ARBA00022840"/>
    </source>
</evidence>
<evidence type="ECO:0000256" key="5">
    <source>
        <dbReference type="ARBA" id="ARBA00022806"/>
    </source>
</evidence>
<organism evidence="12 13">
    <name type="scientific">Anaerotignum lactatifermentans</name>
    <dbReference type="NCBI Taxonomy" id="160404"/>
    <lineage>
        <taxon>Bacteria</taxon>
        <taxon>Bacillati</taxon>
        <taxon>Bacillota</taxon>
        <taxon>Clostridia</taxon>
        <taxon>Lachnospirales</taxon>
        <taxon>Anaerotignaceae</taxon>
        <taxon>Anaerotignum</taxon>
    </lineage>
</organism>
<dbReference type="InterPro" id="IPR004576">
    <property type="entry name" value="Mfd"/>
</dbReference>
<evidence type="ECO:0000256" key="9">
    <source>
        <dbReference type="HAMAP-Rule" id="MF_00969"/>
    </source>
</evidence>
<dbReference type="Gene3D" id="3.90.1150.50">
    <property type="entry name" value="Transcription-repair-coupling factor, D7 domain"/>
    <property type="match status" value="1"/>
</dbReference>
<keyword evidence="8 9" id="KW-0234">DNA repair</keyword>
<dbReference type="InterPro" id="IPR027417">
    <property type="entry name" value="P-loop_NTPase"/>
</dbReference>
<evidence type="ECO:0000256" key="4">
    <source>
        <dbReference type="ARBA" id="ARBA00022801"/>
    </source>
</evidence>
<dbReference type="InterPro" id="IPR036101">
    <property type="entry name" value="CarD-like/TRCF_RID_sf"/>
</dbReference>
<sequence length="1167" mass="133640">MKALTEPLLELESYRHLLENIDKKHTPVFVSGVIDVQKSHLIYGLRAHTKRPVVVLTHSEVRAKEIWEDLRFFTKEGAFYPARDILFYSADVHSMEMNRQRFLTLERLMDGNCPLLVASMEAFMDRFVPKEVFASFVLTLKTGDQVDLEELMKKLVFMGYERTELVESPGQFALRGGILDLYSLTAEEAVRIEFWDDEIDSIRSMDAQSQRSVEKLEETRIFPMRELVYDEERGQQAAAKMEKEYEKFLKKLEKNGDEEAAERLREVMGEQIEALKAGGRFDGAGSVLPFFYEDSVSLFSYLPEDAILCFDEPQRLAEHMKTIEEEYQESMKGRIAQGFLLPSQSEMLWDYTALLRQAEDFAQVLLAGLSQRTPGFTPIEQVNFVVRSTPSFQKRADLFCEELMELRREKFRTLVLAGSPTRAQRIAAELTEREVPAVYVENLEQEIPKGAVWVTKGSLSKGFRYEYIQLAIFSDSEVFGKQTEKRRKKRRQSGEAIRSFSDLHIGDYVVHDNHGIGVFRGLEKISVEGVQKDYMKISYRDGGNLFVPVSQMDMIQKYIGSGGGTPKLNKLGGQDWLKAKAKARTAVKILAEDLVALYAKRAAAQGHVYGADTLWQREFEEAFPYDETDDQLNAIEDVKKDMESGKVMDRLICGDVGYGKTEVAIRAAFKAVQEGKQVAYLVPTTILAQQHYNTFVQRMAGYPVKIELLSRFRTPKQQKESLAALEKGFSDIVIGTHRILSKDVKFKDLGLVIVDEEQRFGVAHKEKLKRLRENVDVLTLSATPIPRTLHMSLAGIRDMSILEEPPQERRPVQTYVMENNPEFIREAIHRELARGGQVYYLYNRVEHISEEALRVQRLAPEANVAYAHGQMSERELERIMGDFLEGEIDVLVCTTIIETGLDISNVNTIIIQDADRMGLSQLYQLRGRVGRSNRSSYAYLMYKRDKMLKETAEKRLQTIREFTEFGAGFKVAMRDLEIRGAGNLLGAEQHGHMESVGYDMYCRLLEEEVQQLKGEEKAEYFETSIDLNISAYLPDFYVRNQEQRMELYKKIAAIQTQEEYYDMQEELEDRYGDLPKSAQTLLEMVLLKARAHTLGITSISQKGANILIEFRPDAPLDPERLTKLLAESRGRYLFTAGASPYLTIRVKKGEENQTLDYIKSLLNGIKE</sequence>
<dbReference type="PANTHER" id="PTHR47964:SF1">
    <property type="entry name" value="ATP-DEPENDENT DNA HELICASE HOMOLOG RECG, CHLOROPLASTIC"/>
    <property type="match status" value="1"/>
</dbReference>
<protein>
    <recommendedName>
        <fullName evidence="9">Transcription-repair-coupling factor</fullName>
        <shortName evidence="9">TRCF</shortName>
        <ecNumber evidence="9">3.6.4.-</ecNumber>
    </recommendedName>
</protein>
<dbReference type="Gene3D" id="3.40.50.11180">
    <property type="match status" value="1"/>
</dbReference>
<dbReference type="Pfam" id="PF00270">
    <property type="entry name" value="DEAD"/>
    <property type="match status" value="1"/>
</dbReference>
<evidence type="ECO:0000256" key="2">
    <source>
        <dbReference type="ARBA" id="ARBA00022741"/>
    </source>
</evidence>
<dbReference type="InterPro" id="IPR037235">
    <property type="entry name" value="TRCF-like_C_D7"/>
</dbReference>
<dbReference type="EC" id="3.6.4.-" evidence="9"/>
<dbReference type="Pfam" id="PF02559">
    <property type="entry name" value="CarD_TRCF_RID"/>
    <property type="match status" value="1"/>
</dbReference>
<keyword evidence="4 9" id="KW-0378">Hydrolase</keyword>
<comment type="subcellular location">
    <subcellularLocation>
        <location evidence="9">Cytoplasm</location>
    </subcellularLocation>
</comment>
<dbReference type="SUPFAM" id="SSF52540">
    <property type="entry name" value="P-loop containing nucleoside triphosphate hydrolases"/>
    <property type="match status" value="3"/>
</dbReference>
<dbReference type="RefSeq" id="WP_205132903.1">
    <property type="nucleotide sequence ID" value="NZ_JACSNT010000003.1"/>
</dbReference>
<dbReference type="Gene3D" id="2.40.10.170">
    <property type="match status" value="1"/>
</dbReference>
<dbReference type="Proteomes" id="UP000729290">
    <property type="component" value="Unassembled WGS sequence"/>
</dbReference>
<dbReference type="PROSITE" id="PS51194">
    <property type="entry name" value="HELICASE_CTER"/>
    <property type="match status" value="1"/>
</dbReference>
<dbReference type="Pfam" id="PF00271">
    <property type="entry name" value="Helicase_C"/>
    <property type="match status" value="1"/>
</dbReference>